<dbReference type="Proteomes" id="UP000885826">
    <property type="component" value="Unassembled WGS sequence"/>
</dbReference>
<name>A0A9C9EMC4_UNCW3</name>
<reference evidence="9" key="1">
    <citation type="journal article" date="2020" name="mSystems">
        <title>Genome- and Community-Level Interaction Insights into Carbon Utilization and Element Cycling Functions of Hydrothermarchaeota in Hydrothermal Sediment.</title>
        <authorList>
            <person name="Zhou Z."/>
            <person name="Liu Y."/>
            <person name="Xu W."/>
            <person name="Pan J."/>
            <person name="Luo Z.H."/>
            <person name="Li M."/>
        </authorList>
    </citation>
    <scope>NUCLEOTIDE SEQUENCE</scope>
    <source>
        <strain evidence="9">HyVt-388</strain>
    </source>
</reference>
<comment type="caution">
    <text evidence="9">The sequence shown here is derived from an EMBL/GenBank/DDBJ whole genome shotgun (WGS) entry which is preliminary data.</text>
</comment>
<feature type="transmembrane region" description="Helical" evidence="8">
    <location>
        <begin position="21"/>
        <end position="41"/>
    </location>
</feature>
<gene>
    <name evidence="9" type="ORF">ENI34_04010</name>
</gene>
<dbReference type="GO" id="GO:0015031">
    <property type="term" value="P:protein transport"/>
    <property type="evidence" value="ECO:0007669"/>
    <property type="project" value="UniProtKB-KW"/>
</dbReference>
<keyword evidence="5 8" id="KW-1133">Transmembrane helix</keyword>
<dbReference type="EMBL" id="DRIG01000043">
    <property type="protein sequence ID" value="HEC78292.1"/>
    <property type="molecule type" value="Genomic_DNA"/>
</dbReference>
<keyword evidence="7" id="KW-0813">Transport</keyword>
<evidence type="ECO:0000256" key="5">
    <source>
        <dbReference type="ARBA" id="ARBA00022989"/>
    </source>
</evidence>
<evidence type="ECO:0000256" key="8">
    <source>
        <dbReference type="SAM" id="Phobius"/>
    </source>
</evidence>
<keyword evidence="6 8" id="KW-0472">Membrane</keyword>
<accession>A0A9C9EMC4</accession>
<keyword evidence="7" id="KW-0653">Protein transport</keyword>
<dbReference type="PANTHER" id="PTHR30558:SF7">
    <property type="entry name" value="TOL-PAL SYSTEM PROTEIN TOLR"/>
    <property type="match status" value="1"/>
</dbReference>
<keyword evidence="4 7" id="KW-0812">Transmembrane</keyword>
<protein>
    <submittedName>
        <fullName evidence="9">Biopolymer transporter ExbD</fullName>
    </submittedName>
</protein>
<keyword evidence="3" id="KW-1003">Cell membrane</keyword>
<comment type="similarity">
    <text evidence="2 7">Belongs to the ExbD/TolR family.</text>
</comment>
<evidence type="ECO:0000256" key="2">
    <source>
        <dbReference type="ARBA" id="ARBA00005811"/>
    </source>
</evidence>
<dbReference type="PANTHER" id="PTHR30558">
    <property type="entry name" value="EXBD MEMBRANE COMPONENT OF PMF-DRIVEN MACROMOLECULE IMPORT SYSTEM"/>
    <property type="match status" value="1"/>
</dbReference>
<dbReference type="GO" id="GO:0005886">
    <property type="term" value="C:plasma membrane"/>
    <property type="evidence" value="ECO:0007669"/>
    <property type="project" value="UniProtKB-SubCell"/>
</dbReference>
<sequence length="138" mass="15460">MRKRRKRLKFETEAQGLILNSLVDIALSLVIGFIVTIPLFFESGIFVNTPGVARAGASDVSDIKVNIHLLDDGSIMLNEEFVTYEELEKLLPELLARSVQRKVIVSTEANVHYERVIQILDLAKQKGAGELALLRSRQ</sequence>
<evidence type="ECO:0000256" key="6">
    <source>
        <dbReference type="ARBA" id="ARBA00023136"/>
    </source>
</evidence>
<comment type="subcellular location">
    <subcellularLocation>
        <location evidence="1">Cell membrane</location>
        <topology evidence="1">Single-pass membrane protein</topology>
    </subcellularLocation>
    <subcellularLocation>
        <location evidence="7">Cell membrane</location>
        <topology evidence="7">Single-pass type II membrane protein</topology>
    </subcellularLocation>
</comment>
<dbReference type="Pfam" id="PF02472">
    <property type="entry name" value="ExbD"/>
    <property type="match status" value="1"/>
</dbReference>
<evidence type="ECO:0000313" key="9">
    <source>
        <dbReference type="EMBL" id="HEC78292.1"/>
    </source>
</evidence>
<evidence type="ECO:0000256" key="4">
    <source>
        <dbReference type="ARBA" id="ARBA00022692"/>
    </source>
</evidence>
<evidence type="ECO:0000313" key="10">
    <source>
        <dbReference type="Proteomes" id="UP000885826"/>
    </source>
</evidence>
<evidence type="ECO:0000256" key="3">
    <source>
        <dbReference type="ARBA" id="ARBA00022475"/>
    </source>
</evidence>
<organism evidence="9 10">
    <name type="scientific">candidate division WOR-3 bacterium</name>
    <dbReference type="NCBI Taxonomy" id="2052148"/>
    <lineage>
        <taxon>Bacteria</taxon>
        <taxon>Bacteria division WOR-3</taxon>
    </lineage>
</organism>
<dbReference type="AlphaFoldDB" id="A0A9C9EMC4"/>
<proteinExistence type="inferred from homology"/>
<evidence type="ECO:0000256" key="1">
    <source>
        <dbReference type="ARBA" id="ARBA00004162"/>
    </source>
</evidence>
<evidence type="ECO:0000256" key="7">
    <source>
        <dbReference type="RuleBase" id="RU003879"/>
    </source>
</evidence>
<dbReference type="InterPro" id="IPR003400">
    <property type="entry name" value="ExbD"/>
</dbReference>
<dbReference type="GO" id="GO:0022857">
    <property type="term" value="F:transmembrane transporter activity"/>
    <property type="evidence" value="ECO:0007669"/>
    <property type="project" value="InterPro"/>
</dbReference>
<dbReference type="Gene3D" id="3.30.420.270">
    <property type="match status" value="1"/>
</dbReference>